<protein>
    <submittedName>
        <fullName evidence="2">Uncharacterized protein</fullName>
    </submittedName>
</protein>
<keyword evidence="3" id="KW-1185">Reference proteome</keyword>
<dbReference type="Proteomes" id="UP000750502">
    <property type="component" value="Unassembled WGS sequence"/>
</dbReference>
<sequence>MKVSHILALGAPLLALAAPTPANNQLSKKAEAESFFLQTDVGWFDGGDQKWAISGKPSTEKRTPADAESFFIQIDVGWFDGGERKRATRDAG</sequence>
<evidence type="ECO:0000313" key="2">
    <source>
        <dbReference type="EMBL" id="KAG5769299.1"/>
    </source>
</evidence>
<reference evidence="2" key="1">
    <citation type="journal article" date="2020" name="bioRxiv">
        <title>Historical genomics reveals the evolutionary mechanisms behind multiple outbreaks of the host-specific coffee wilt pathogen Fusarium xylarioides.</title>
        <authorList>
            <person name="Peck D."/>
            <person name="Nowell R.W."/>
            <person name="Flood J."/>
            <person name="Ryan M.J."/>
            <person name="Barraclough T.G."/>
        </authorList>
    </citation>
    <scope>NUCLEOTIDE SEQUENCE</scope>
    <source>
        <strain evidence="2">IMI 127659i</strain>
    </source>
</reference>
<gene>
    <name evidence="2" type="ORF">H9Q72_003393</name>
</gene>
<dbReference type="AlphaFoldDB" id="A0A9P7IL08"/>
<comment type="caution">
    <text evidence="2">The sequence shown here is derived from an EMBL/GenBank/DDBJ whole genome shotgun (WGS) entry which is preliminary data.</text>
</comment>
<reference evidence="2" key="2">
    <citation type="submission" date="2020-10" db="EMBL/GenBank/DDBJ databases">
        <authorList>
            <person name="Peck L.D."/>
            <person name="Nowell R.W."/>
            <person name="Flood J."/>
            <person name="Ryan M.J."/>
            <person name="Barraclough T.G."/>
        </authorList>
    </citation>
    <scope>NUCLEOTIDE SEQUENCE</scope>
    <source>
        <strain evidence="2">IMI 127659i</strain>
    </source>
</reference>
<evidence type="ECO:0000313" key="3">
    <source>
        <dbReference type="Proteomes" id="UP000750502"/>
    </source>
</evidence>
<dbReference type="EMBL" id="JADFTT010000081">
    <property type="protein sequence ID" value="KAG5769299.1"/>
    <property type="molecule type" value="Genomic_DNA"/>
</dbReference>
<organism evidence="2 3">
    <name type="scientific">Fusarium xylarioides</name>
    <dbReference type="NCBI Taxonomy" id="221167"/>
    <lineage>
        <taxon>Eukaryota</taxon>
        <taxon>Fungi</taxon>
        <taxon>Dikarya</taxon>
        <taxon>Ascomycota</taxon>
        <taxon>Pezizomycotina</taxon>
        <taxon>Sordariomycetes</taxon>
        <taxon>Hypocreomycetidae</taxon>
        <taxon>Hypocreales</taxon>
        <taxon>Nectriaceae</taxon>
        <taxon>Fusarium</taxon>
        <taxon>Fusarium fujikuroi species complex</taxon>
    </lineage>
</organism>
<accession>A0A9P7IL08</accession>
<name>A0A9P7IL08_9HYPO</name>
<feature type="signal peptide" evidence="1">
    <location>
        <begin position="1"/>
        <end position="17"/>
    </location>
</feature>
<evidence type="ECO:0000256" key="1">
    <source>
        <dbReference type="SAM" id="SignalP"/>
    </source>
</evidence>
<feature type="chain" id="PRO_5041192770" evidence="1">
    <location>
        <begin position="18"/>
        <end position="92"/>
    </location>
</feature>
<proteinExistence type="predicted"/>
<dbReference type="OrthoDB" id="5100876at2759"/>
<keyword evidence="1" id="KW-0732">Signal</keyword>